<dbReference type="GO" id="GO:0062192">
    <property type="term" value="F:L-rhamnose mutarotase activity"/>
    <property type="evidence" value="ECO:0007669"/>
    <property type="project" value="UniProtKB-EC"/>
</dbReference>
<reference evidence="1 2" key="1">
    <citation type="submission" date="2023-08" db="EMBL/GenBank/DDBJ databases">
        <title>Functional and genomic diversity of the sorghum phyllosphere microbiome.</title>
        <authorList>
            <person name="Shade A."/>
        </authorList>
    </citation>
    <scope>NUCLEOTIDE SEQUENCE [LARGE SCALE GENOMIC DNA]</scope>
    <source>
        <strain evidence="1 2">SORGH_AS_0919</strain>
    </source>
</reference>
<gene>
    <name evidence="1" type="ORF">QE367_002683</name>
</gene>
<dbReference type="Pfam" id="PF05336">
    <property type="entry name" value="rhaM"/>
    <property type="match status" value="1"/>
</dbReference>
<comment type="caution">
    <text evidence="1">The sequence shown here is derived from an EMBL/GenBank/DDBJ whole genome shotgun (WGS) entry which is preliminary data.</text>
</comment>
<dbReference type="EMBL" id="JAVIZA010000001">
    <property type="protein sequence ID" value="MDR6168479.1"/>
    <property type="molecule type" value="Genomic_DNA"/>
</dbReference>
<protein>
    <submittedName>
        <fullName evidence="1">L-rhamnose mutarotase</fullName>
        <ecNumber evidence="1">5.1.3.32</ecNumber>
    </submittedName>
</protein>
<dbReference type="Proteomes" id="UP001260188">
    <property type="component" value="Unassembled WGS sequence"/>
</dbReference>
<name>A0ABU1I3L2_9MICO</name>
<dbReference type="PANTHER" id="PTHR34389">
    <property type="entry name" value="L-RHAMNOSE MUTAROTASE"/>
    <property type="match status" value="1"/>
</dbReference>
<dbReference type="PANTHER" id="PTHR34389:SF2">
    <property type="entry name" value="L-RHAMNOSE MUTAROTASE"/>
    <property type="match status" value="1"/>
</dbReference>
<keyword evidence="2" id="KW-1185">Reference proteome</keyword>
<dbReference type="RefSeq" id="WP_023952587.1">
    <property type="nucleotide sequence ID" value="NZ_JAVIZA010000001.1"/>
</dbReference>
<keyword evidence="1" id="KW-0413">Isomerase</keyword>
<dbReference type="SUPFAM" id="SSF54909">
    <property type="entry name" value="Dimeric alpha+beta barrel"/>
    <property type="match status" value="1"/>
</dbReference>
<sequence length="141" mass="15196">MTSASAHRVCFSLQIRPDLLDEYIARHTPVWPEMLAEIAASGRRNYSLFLGEGGRLIGYYEVDDDAAAQAYLAASPVAARWEAEMARFFVGLEGRPDQAATPLTEVFNLHDQLAAATTAAAVTDTAATTSTENPDESDDAS</sequence>
<evidence type="ECO:0000313" key="2">
    <source>
        <dbReference type="Proteomes" id="UP001260188"/>
    </source>
</evidence>
<dbReference type="InterPro" id="IPR011008">
    <property type="entry name" value="Dimeric_a/b-barrel"/>
</dbReference>
<dbReference type="EC" id="5.1.3.32" evidence="1"/>
<accession>A0ABU1I3L2</accession>
<dbReference type="InterPro" id="IPR008000">
    <property type="entry name" value="Rham/fucose_mutarotase"/>
</dbReference>
<proteinExistence type="predicted"/>
<evidence type="ECO:0000313" key="1">
    <source>
        <dbReference type="EMBL" id="MDR6168479.1"/>
    </source>
</evidence>
<organism evidence="1 2">
    <name type="scientific">Microbacterium paludicola</name>
    <dbReference type="NCBI Taxonomy" id="300019"/>
    <lineage>
        <taxon>Bacteria</taxon>
        <taxon>Bacillati</taxon>
        <taxon>Actinomycetota</taxon>
        <taxon>Actinomycetes</taxon>
        <taxon>Micrococcales</taxon>
        <taxon>Microbacteriaceae</taxon>
        <taxon>Microbacterium</taxon>
    </lineage>
</organism>
<dbReference type="Gene3D" id="3.30.70.100">
    <property type="match status" value="1"/>
</dbReference>